<dbReference type="Gene3D" id="3.40.50.720">
    <property type="entry name" value="NAD(P)-binding Rossmann-like Domain"/>
    <property type="match status" value="1"/>
</dbReference>
<dbReference type="Pfam" id="PF01408">
    <property type="entry name" value="GFO_IDH_MocA"/>
    <property type="match status" value="1"/>
</dbReference>
<dbReference type="InterPro" id="IPR043906">
    <property type="entry name" value="Gfo/Idh/MocA_OxRdtase_bact_C"/>
</dbReference>
<keyword evidence="4" id="KW-1185">Reference proteome</keyword>
<evidence type="ECO:0000313" key="3">
    <source>
        <dbReference type="EMBL" id="RXG21259.1"/>
    </source>
</evidence>
<protein>
    <submittedName>
        <fullName evidence="3">Secreted protein</fullName>
    </submittedName>
</protein>
<evidence type="ECO:0000259" key="2">
    <source>
        <dbReference type="Pfam" id="PF19051"/>
    </source>
</evidence>
<dbReference type="EMBL" id="QOVK01000008">
    <property type="protein sequence ID" value="RXG21259.1"/>
    <property type="molecule type" value="Genomic_DNA"/>
</dbReference>
<feature type="domain" description="Gfo/Idh/MocA-like oxidoreductase N-terminal" evidence="1">
    <location>
        <begin position="66"/>
        <end position="189"/>
    </location>
</feature>
<feature type="domain" description="Gfo/Idh/MocA-like oxidoreductase bacterial type C-terminal" evidence="2">
    <location>
        <begin position="234"/>
        <end position="291"/>
    </location>
</feature>
<dbReference type="PANTHER" id="PTHR43818:SF5">
    <property type="entry name" value="OXIDOREDUCTASE FAMILY PROTEIN"/>
    <property type="match status" value="1"/>
</dbReference>
<reference evidence="3 4" key="1">
    <citation type="submission" date="2018-07" db="EMBL/GenBank/DDBJ databases">
        <title>Leeuwenhoekiella genomics.</title>
        <authorList>
            <person name="Tahon G."/>
            <person name="Willems A."/>
        </authorList>
    </citation>
    <scope>NUCLEOTIDE SEQUENCE [LARGE SCALE GENOMIC DNA]</scope>
    <source>
        <strain evidence="3 4">LMG 29608</strain>
    </source>
</reference>
<dbReference type="SUPFAM" id="SSF51735">
    <property type="entry name" value="NAD(P)-binding Rossmann-fold domains"/>
    <property type="match status" value="1"/>
</dbReference>
<dbReference type="NCBIfam" id="TIGR01409">
    <property type="entry name" value="TAT_signal_seq"/>
    <property type="match status" value="1"/>
</dbReference>
<accession>A0A4Q0P6H0</accession>
<dbReference type="PANTHER" id="PTHR43818">
    <property type="entry name" value="BCDNA.GH03377"/>
    <property type="match status" value="1"/>
</dbReference>
<dbReference type="Pfam" id="PF19051">
    <property type="entry name" value="GFO_IDH_MocA_C2"/>
    <property type="match status" value="1"/>
</dbReference>
<sequence>MFLKNVVVKMTIFKNQTTSRNINTTTMSNNPRRKFLKQTTLATAGLGLSGSLLANPVSFFGANDRMNFGLIGCNGMGWSNIQAHLKLPNVNCVALADIDQRVLDRRAGELQKMTGKAPKLYTDYRKLLENKDIDAVIIGTPDHWHCLNMVDAVQAGKHVYVEKPLANSIEECNVMLKAANASDRMIQVGQWQRSGQQYADAIDYVQSGKLGQIRLVKCWAYQGWMNPVPEKPNTTPPPGVDYAMWLGPAPERPFNENRFHFNFRWFWDYAGGLMTDWGVHELDIALFAMGAKAPKSILASGGKLAYPDDASETPDTLQTVYEFDGFNLLWEHATGIDGGPYGRTEGIAFIGNNGTLVVNRGGWEVIPEGERKDNEWVTKLDRVELRKPEGNALDNHAKSFVTAIRDNDASKLACGVETGSIAAITAHMGNIAYKTGNKIYWDAASGSFNNTEADALVQAQYHNGWKLPTV</sequence>
<gene>
    <name evidence="3" type="ORF">DSM02_2112</name>
</gene>
<evidence type="ECO:0000313" key="4">
    <source>
        <dbReference type="Proteomes" id="UP000289859"/>
    </source>
</evidence>
<evidence type="ECO:0000259" key="1">
    <source>
        <dbReference type="Pfam" id="PF01408"/>
    </source>
</evidence>
<dbReference type="InterPro" id="IPR036291">
    <property type="entry name" value="NAD(P)-bd_dom_sf"/>
</dbReference>
<dbReference type="InterPro" id="IPR000683">
    <property type="entry name" value="Gfo/Idh/MocA-like_OxRdtase_N"/>
</dbReference>
<dbReference type="GO" id="GO:0000166">
    <property type="term" value="F:nucleotide binding"/>
    <property type="evidence" value="ECO:0007669"/>
    <property type="project" value="InterPro"/>
</dbReference>
<name>A0A4Q0P6H0_9FLAO</name>
<comment type="caution">
    <text evidence="3">The sequence shown here is derived from an EMBL/GenBank/DDBJ whole genome shotgun (WGS) entry which is preliminary data.</text>
</comment>
<dbReference type="Gene3D" id="3.30.360.10">
    <property type="entry name" value="Dihydrodipicolinate Reductase, domain 2"/>
    <property type="match status" value="1"/>
</dbReference>
<dbReference type="AlphaFoldDB" id="A0A4Q0P6H0"/>
<proteinExistence type="predicted"/>
<dbReference type="InterPro" id="IPR019546">
    <property type="entry name" value="TAT_signal_bac_arc"/>
</dbReference>
<dbReference type="SUPFAM" id="SSF55347">
    <property type="entry name" value="Glyceraldehyde-3-phosphate dehydrogenase-like, C-terminal domain"/>
    <property type="match status" value="1"/>
</dbReference>
<dbReference type="InterPro" id="IPR050463">
    <property type="entry name" value="Gfo/Idh/MocA_oxidrdct_glycsds"/>
</dbReference>
<dbReference type="Proteomes" id="UP000289859">
    <property type="component" value="Unassembled WGS sequence"/>
</dbReference>
<organism evidence="3 4">
    <name type="scientific">Leeuwenhoekiella polynyae</name>
    <dbReference type="NCBI Taxonomy" id="1550906"/>
    <lineage>
        <taxon>Bacteria</taxon>
        <taxon>Pseudomonadati</taxon>
        <taxon>Bacteroidota</taxon>
        <taxon>Flavobacteriia</taxon>
        <taxon>Flavobacteriales</taxon>
        <taxon>Flavobacteriaceae</taxon>
        <taxon>Leeuwenhoekiella</taxon>
    </lineage>
</organism>